<sequence>MRMPMGRPRRRTTAKSARLSTARPHSGLSLASDGDSAPVESFAAGEVNSPEQSRFAAPSLVGQIDRAAAVSPYLVNIDSNQRARNSLQHPEAYATSLPSIVSEPGTDPCACLSVLYLLLAQLRVRERFVVPDDLTLLRDSISAATGVLNCRQCPLRYLCVMKNALVLGILCVCIAECYSKIMEEIDADERRAVDAQEKKRLRISTAHDHATYIGHTDPGHTSASLSVEVSPSEWRNLMRNAVRAEIFGVGDYKEKCFMTLVDSLEERQKAWHQSPPAPDCPPTYRSVCYLTDRKPTCLIILEDAKRLIQLLEL</sequence>
<gene>
    <name evidence="2" type="ORF">BDV36DRAFT_147136</name>
</gene>
<proteinExistence type="predicted"/>
<accession>A0ABQ6WP17</accession>
<organism evidence="2 3">
    <name type="scientific">Aspergillus pseudocaelatus</name>
    <dbReference type="NCBI Taxonomy" id="1825620"/>
    <lineage>
        <taxon>Eukaryota</taxon>
        <taxon>Fungi</taxon>
        <taxon>Dikarya</taxon>
        <taxon>Ascomycota</taxon>
        <taxon>Pezizomycotina</taxon>
        <taxon>Eurotiomycetes</taxon>
        <taxon>Eurotiomycetidae</taxon>
        <taxon>Eurotiales</taxon>
        <taxon>Aspergillaceae</taxon>
        <taxon>Aspergillus</taxon>
        <taxon>Aspergillus subgen. Circumdati</taxon>
    </lineage>
</organism>
<reference evidence="2 3" key="1">
    <citation type="submission" date="2019-04" db="EMBL/GenBank/DDBJ databases">
        <authorList>
            <consortium name="DOE Joint Genome Institute"/>
            <person name="Mondo S."/>
            <person name="Kjaerbolling I."/>
            <person name="Vesth T."/>
            <person name="Frisvad J.C."/>
            <person name="Nybo J.L."/>
            <person name="Theobald S."/>
            <person name="Kildgaard S."/>
            <person name="Isbrandt T."/>
            <person name="Kuo A."/>
            <person name="Sato A."/>
            <person name="Lyhne E.K."/>
            <person name="Kogle M.E."/>
            <person name="Wiebenga A."/>
            <person name="Kun R.S."/>
            <person name="Lubbers R.J."/>
            <person name="Makela M.R."/>
            <person name="Barry K."/>
            <person name="Chovatia M."/>
            <person name="Clum A."/>
            <person name="Daum C."/>
            <person name="Haridas S."/>
            <person name="He G."/>
            <person name="LaButti K."/>
            <person name="Lipzen A."/>
            <person name="Riley R."/>
            <person name="Salamov A."/>
            <person name="Simmons B.A."/>
            <person name="Magnuson J.K."/>
            <person name="Henrissat B."/>
            <person name="Mortensen U.H."/>
            <person name="Larsen T.O."/>
            <person name="Devries R.P."/>
            <person name="Grigoriev I.V."/>
            <person name="Machida M."/>
            <person name="Baker S.E."/>
            <person name="Andersen M.R."/>
            <person name="Cantor M.N."/>
            <person name="Hua S.X."/>
        </authorList>
    </citation>
    <scope>NUCLEOTIDE SEQUENCE [LARGE SCALE GENOMIC DNA]</scope>
    <source>
        <strain evidence="2 3">CBS 117616</strain>
    </source>
</reference>
<name>A0ABQ6WP17_9EURO</name>
<dbReference type="Proteomes" id="UP000325395">
    <property type="component" value="Unassembled WGS sequence"/>
</dbReference>
<dbReference type="EMBL" id="ML735722">
    <property type="protein sequence ID" value="KAE8418864.1"/>
    <property type="molecule type" value="Genomic_DNA"/>
</dbReference>
<protein>
    <submittedName>
        <fullName evidence="2">Uncharacterized protein</fullName>
    </submittedName>
</protein>
<evidence type="ECO:0000313" key="3">
    <source>
        <dbReference type="Proteomes" id="UP000325395"/>
    </source>
</evidence>
<keyword evidence="3" id="KW-1185">Reference proteome</keyword>
<feature type="region of interest" description="Disordered" evidence="1">
    <location>
        <begin position="1"/>
        <end position="48"/>
    </location>
</feature>
<evidence type="ECO:0000313" key="2">
    <source>
        <dbReference type="EMBL" id="KAE8418864.1"/>
    </source>
</evidence>
<evidence type="ECO:0000256" key="1">
    <source>
        <dbReference type="SAM" id="MobiDB-lite"/>
    </source>
</evidence>